<evidence type="ECO:0000256" key="2">
    <source>
        <dbReference type="ARBA" id="ARBA00009261"/>
    </source>
</evidence>
<dbReference type="Proteomes" id="UP000254208">
    <property type="component" value="Unassembled WGS sequence"/>
</dbReference>
<name>A0A379FSE4_PRORE</name>
<feature type="transmembrane region" description="Helical" evidence="8">
    <location>
        <begin position="12"/>
        <end position="32"/>
    </location>
</feature>
<keyword evidence="4" id="KW-1003">Cell membrane</keyword>
<dbReference type="Pfam" id="PF01235">
    <property type="entry name" value="Na_Ala_symp"/>
    <property type="match status" value="1"/>
</dbReference>
<keyword evidence="6 8" id="KW-1133">Transmembrane helix</keyword>
<dbReference type="GO" id="GO:0005886">
    <property type="term" value="C:plasma membrane"/>
    <property type="evidence" value="ECO:0007669"/>
    <property type="project" value="UniProtKB-SubCell"/>
</dbReference>
<proteinExistence type="inferred from homology"/>
<keyword evidence="3" id="KW-0813">Transport</keyword>
<evidence type="ECO:0000256" key="1">
    <source>
        <dbReference type="ARBA" id="ARBA00004651"/>
    </source>
</evidence>
<organism evidence="9 10">
    <name type="scientific">Providencia rettgeri</name>
    <dbReference type="NCBI Taxonomy" id="587"/>
    <lineage>
        <taxon>Bacteria</taxon>
        <taxon>Pseudomonadati</taxon>
        <taxon>Pseudomonadota</taxon>
        <taxon>Gammaproteobacteria</taxon>
        <taxon>Enterobacterales</taxon>
        <taxon>Morganellaceae</taxon>
        <taxon>Providencia</taxon>
    </lineage>
</organism>
<evidence type="ECO:0000313" key="10">
    <source>
        <dbReference type="Proteomes" id="UP000254208"/>
    </source>
</evidence>
<comment type="similarity">
    <text evidence="2">Belongs to the alanine or glycine:cation symporter (AGCS) (TC 2.A.25) family.</text>
</comment>
<sequence>MGSVQSVSLMWSLGDIGFGSMSYLNLIAIVFLSKPALRALRDFERQEKLGVDPVFDPKVAGIENAELWEDISREYHAQGIGIEPKEKQNKGMVYQEEEGKN</sequence>
<keyword evidence="7 8" id="KW-0472">Membrane</keyword>
<evidence type="ECO:0000256" key="7">
    <source>
        <dbReference type="ARBA" id="ARBA00023136"/>
    </source>
</evidence>
<reference evidence="9 10" key="1">
    <citation type="submission" date="2018-06" db="EMBL/GenBank/DDBJ databases">
        <authorList>
            <consortium name="Pathogen Informatics"/>
            <person name="Doyle S."/>
        </authorList>
    </citation>
    <scope>NUCLEOTIDE SEQUENCE [LARGE SCALE GENOMIC DNA]</scope>
    <source>
        <strain evidence="9 10">NCTC11801</strain>
    </source>
</reference>
<keyword evidence="5 8" id="KW-0812">Transmembrane</keyword>
<dbReference type="AlphaFoldDB" id="A0A379FSE4"/>
<evidence type="ECO:0000256" key="5">
    <source>
        <dbReference type="ARBA" id="ARBA00022692"/>
    </source>
</evidence>
<dbReference type="InterPro" id="IPR001463">
    <property type="entry name" value="Na/Ala_symport"/>
</dbReference>
<evidence type="ECO:0000313" key="9">
    <source>
        <dbReference type="EMBL" id="SUC31562.1"/>
    </source>
</evidence>
<accession>A0A379FSE4</accession>
<evidence type="ECO:0000256" key="8">
    <source>
        <dbReference type="SAM" id="Phobius"/>
    </source>
</evidence>
<comment type="subcellular location">
    <subcellularLocation>
        <location evidence="1">Cell membrane</location>
        <topology evidence="1">Multi-pass membrane protein</topology>
    </subcellularLocation>
</comment>
<gene>
    <name evidence="9" type="ORF">NCTC11801_02514</name>
</gene>
<protein>
    <submittedName>
        <fullName evidence="9">Na+/alanine symporter</fullName>
    </submittedName>
</protein>
<dbReference type="GO" id="GO:0005283">
    <property type="term" value="F:amino acid:sodium symporter activity"/>
    <property type="evidence" value="ECO:0007669"/>
    <property type="project" value="InterPro"/>
</dbReference>
<evidence type="ECO:0000256" key="6">
    <source>
        <dbReference type="ARBA" id="ARBA00022989"/>
    </source>
</evidence>
<dbReference type="EMBL" id="UGTZ01000001">
    <property type="protein sequence ID" value="SUC31562.1"/>
    <property type="molecule type" value="Genomic_DNA"/>
</dbReference>
<evidence type="ECO:0000256" key="3">
    <source>
        <dbReference type="ARBA" id="ARBA00022448"/>
    </source>
</evidence>
<evidence type="ECO:0000256" key="4">
    <source>
        <dbReference type="ARBA" id="ARBA00022475"/>
    </source>
</evidence>